<dbReference type="PATRIC" id="fig|1716141.3.peg.1800"/>
<evidence type="ECO:0008006" key="4">
    <source>
        <dbReference type="Google" id="ProtNLM"/>
    </source>
</evidence>
<feature type="transmembrane region" description="Helical" evidence="1">
    <location>
        <begin position="610"/>
        <end position="632"/>
    </location>
</feature>
<dbReference type="OrthoDB" id="5125523at2"/>
<dbReference type="Proteomes" id="UP000077381">
    <property type="component" value="Unassembled WGS sequence"/>
</dbReference>
<accession>A0A177HW82</accession>
<dbReference type="STRING" id="1716141.STSP_17160"/>
<protein>
    <recommendedName>
        <fullName evidence="4">FtsX-like permease family protein</fullName>
    </recommendedName>
</protein>
<feature type="transmembrane region" description="Helical" evidence="1">
    <location>
        <begin position="219"/>
        <end position="242"/>
    </location>
</feature>
<dbReference type="EMBL" id="LOHS01000053">
    <property type="protein sequence ID" value="OAH14879.1"/>
    <property type="molecule type" value="Genomic_DNA"/>
</dbReference>
<name>A0A177HW82_9ACTN</name>
<feature type="transmembrane region" description="Helical" evidence="1">
    <location>
        <begin position="248"/>
        <end position="273"/>
    </location>
</feature>
<dbReference type="AlphaFoldDB" id="A0A177HW82"/>
<evidence type="ECO:0000313" key="2">
    <source>
        <dbReference type="EMBL" id="OAH14879.1"/>
    </source>
</evidence>
<reference evidence="2 3" key="1">
    <citation type="submission" date="2015-12" db="EMBL/GenBank/DDBJ databases">
        <title>Genome sequence of Streptomyces sp. G25.</title>
        <authorList>
            <person name="Poehlein A."/>
            <person name="Roettig A."/>
            <person name="Hiessl S."/>
            <person name="Hauschild P."/>
            <person name="Schauer J."/>
            <person name="Madkour M.H."/>
            <person name="Al-Ansari A.M."/>
            <person name="Almakishah N.H."/>
            <person name="Steinbuechel A."/>
            <person name="Daniel R."/>
        </authorList>
    </citation>
    <scope>NUCLEOTIDE SEQUENCE [LARGE SCALE GENOMIC DNA]</scope>
    <source>
        <strain evidence="3">G25(2015)</strain>
    </source>
</reference>
<sequence length="696" mass="74906">MLHRGIKFVHAALLAFSAVLAFLFLRSLDEDWVLGHSAVVWVTDSDGSASGSQVAREVAEFAESHRATIAREVPDLKDPYGRRHLYLAPGGPRSGWLGDGYPAFNRSYRTDVHPIAELGQRDPRGFYYVFGSDQAAASLTRTFSDLGLRAAVHHPHSAAELVPVYSGSALYRSFFVVALAIVTMTGAGVLLNATAYGVLRLQGMSFGRILLRDMRQLAVFWAIAFAAVAAGTLLLLGLYNGLAWVGRFALLALGIAAALSLVALAAHAAMLWLTFQTDVLRALKGELPARAASLSAYLVRIPALLLALSIATAVVLAGQDVMARQESRDAYAKIGDTTSIGLNGSLASDTALHALDVKVGRWLRQADKGGEIIVAGHRDLQRSAPRTGVPQGDLLIVNESFLAEQPVLDAAGRRHKPTAAAPDQVRLLIPTSLDRYADRLEDLVPGLLNPSDPDKISPAQVETLRSKEGQRVFTYNPRGQSHADENPGADESFVTDPVIIVFPDGSPFLSDKGYTAYASQASVVFHDPDDVTAGIKKHHLETYVTGMSPVGQNAALELRDLVGDFRLQLFNLAVAVAVLLITGVGVCIVHSRKNSQAIFARHISGWRFTATHRTVLALEGLLAVLLAVWVPFQVWQQNRDLERYEALGIPPPRAPIEITGLDLGVTGGLVAIEVSAVLLALVAFHRRIVKEGATES</sequence>
<dbReference type="RefSeq" id="WP_067274165.1">
    <property type="nucleotide sequence ID" value="NZ_LOHS01000053.1"/>
</dbReference>
<comment type="caution">
    <text evidence="2">The sequence shown here is derived from an EMBL/GenBank/DDBJ whole genome shotgun (WGS) entry which is preliminary data.</text>
</comment>
<keyword evidence="3" id="KW-1185">Reference proteome</keyword>
<feature type="transmembrane region" description="Helical" evidence="1">
    <location>
        <begin position="663"/>
        <end position="684"/>
    </location>
</feature>
<feature type="transmembrane region" description="Helical" evidence="1">
    <location>
        <begin position="569"/>
        <end position="589"/>
    </location>
</feature>
<keyword evidence="1" id="KW-0472">Membrane</keyword>
<proteinExistence type="predicted"/>
<feature type="transmembrane region" description="Helical" evidence="1">
    <location>
        <begin position="174"/>
        <end position="199"/>
    </location>
</feature>
<evidence type="ECO:0000256" key="1">
    <source>
        <dbReference type="SAM" id="Phobius"/>
    </source>
</evidence>
<gene>
    <name evidence="2" type="ORF">STSP_17160</name>
</gene>
<keyword evidence="1" id="KW-0812">Transmembrane</keyword>
<organism evidence="2 3">
    <name type="scientific">Streptomyces jeddahensis</name>
    <dbReference type="NCBI Taxonomy" id="1716141"/>
    <lineage>
        <taxon>Bacteria</taxon>
        <taxon>Bacillati</taxon>
        <taxon>Actinomycetota</taxon>
        <taxon>Actinomycetes</taxon>
        <taxon>Kitasatosporales</taxon>
        <taxon>Streptomycetaceae</taxon>
        <taxon>Streptomyces</taxon>
    </lineage>
</organism>
<evidence type="ECO:0000313" key="3">
    <source>
        <dbReference type="Proteomes" id="UP000077381"/>
    </source>
</evidence>
<feature type="transmembrane region" description="Helical" evidence="1">
    <location>
        <begin position="294"/>
        <end position="318"/>
    </location>
</feature>
<keyword evidence="1" id="KW-1133">Transmembrane helix</keyword>